<comment type="caution">
    <text evidence="2">The sequence shown here is derived from an EMBL/GenBank/DDBJ whole genome shotgun (WGS) entry which is preliminary data.</text>
</comment>
<evidence type="ECO:0000313" key="2">
    <source>
        <dbReference type="EMBL" id="GFC72040.1"/>
    </source>
</evidence>
<organism evidence="2">
    <name type="scientific">Tanacetum cinerariifolium</name>
    <name type="common">Dalmatian daisy</name>
    <name type="synonym">Chrysanthemum cinerariifolium</name>
    <dbReference type="NCBI Taxonomy" id="118510"/>
    <lineage>
        <taxon>Eukaryota</taxon>
        <taxon>Viridiplantae</taxon>
        <taxon>Streptophyta</taxon>
        <taxon>Embryophyta</taxon>
        <taxon>Tracheophyta</taxon>
        <taxon>Spermatophyta</taxon>
        <taxon>Magnoliopsida</taxon>
        <taxon>eudicotyledons</taxon>
        <taxon>Gunneridae</taxon>
        <taxon>Pentapetalae</taxon>
        <taxon>asterids</taxon>
        <taxon>campanulids</taxon>
        <taxon>Asterales</taxon>
        <taxon>Asteraceae</taxon>
        <taxon>Asteroideae</taxon>
        <taxon>Anthemideae</taxon>
        <taxon>Anthemidinae</taxon>
        <taxon>Tanacetum</taxon>
    </lineage>
</organism>
<gene>
    <name evidence="2" type="ORF">Tci_844010</name>
</gene>
<accession>A0A699QV63</accession>
<evidence type="ECO:0000256" key="1">
    <source>
        <dbReference type="SAM" id="MobiDB-lite"/>
    </source>
</evidence>
<name>A0A699QV63_TANCI</name>
<protein>
    <submittedName>
        <fullName evidence="2">Uncharacterized protein</fullName>
    </submittedName>
</protein>
<dbReference type="AlphaFoldDB" id="A0A699QV63"/>
<feature type="non-terminal residue" evidence="2">
    <location>
        <position position="94"/>
    </location>
</feature>
<sequence>MDSFQGLTSKGPSSWYRSLAPSVNIFDHIDQTLKRDIDYAARGRHGETCVEKAWNIIKELAQYEEEGKNENLYGTSSNDLGCFPPEPSHQEAFE</sequence>
<proteinExistence type="predicted"/>
<reference evidence="2" key="1">
    <citation type="journal article" date="2019" name="Sci. Rep.">
        <title>Draft genome of Tanacetum cinerariifolium, the natural source of mosquito coil.</title>
        <authorList>
            <person name="Yamashiro T."/>
            <person name="Shiraishi A."/>
            <person name="Satake H."/>
            <person name="Nakayama K."/>
        </authorList>
    </citation>
    <scope>NUCLEOTIDE SEQUENCE</scope>
</reference>
<feature type="region of interest" description="Disordered" evidence="1">
    <location>
        <begin position="74"/>
        <end position="94"/>
    </location>
</feature>
<dbReference type="EMBL" id="BKCJ011036100">
    <property type="protein sequence ID" value="GFC72040.1"/>
    <property type="molecule type" value="Genomic_DNA"/>
</dbReference>